<evidence type="ECO:0000313" key="20">
    <source>
        <dbReference type="Proteomes" id="UP000486351"/>
    </source>
</evidence>
<evidence type="ECO:0000313" key="8">
    <source>
        <dbReference type="EMBL" id="KAE9198952.1"/>
    </source>
</evidence>
<dbReference type="Proteomes" id="UP000440367">
    <property type="component" value="Unassembled WGS sequence"/>
</dbReference>
<dbReference type="OrthoDB" id="144898at2759"/>
<evidence type="ECO:0000313" key="14">
    <source>
        <dbReference type="Proteomes" id="UP000437068"/>
    </source>
</evidence>
<evidence type="ECO:0000313" key="9">
    <source>
        <dbReference type="EMBL" id="KAE9200755.1"/>
    </source>
</evidence>
<dbReference type="Proteomes" id="UP000488956">
    <property type="component" value="Unassembled WGS sequence"/>
</dbReference>
<dbReference type="EMBL" id="QXFW01001623">
    <property type="protein sequence ID" value="KAE8988133.1"/>
    <property type="molecule type" value="Genomic_DNA"/>
</dbReference>
<dbReference type="AlphaFoldDB" id="A0A6A3J9E2"/>
<dbReference type="EMBL" id="QXFY01001736">
    <property type="protein sequence ID" value="KAE9310660.1"/>
    <property type="molecule type" value="Genomic_DNA"/>
</dbReference>
<evidence type="ECO:0000313" key="16">
    <source>
        <dbReference type="Proteomes" id="UP000440732"/>
    </source>
</evidence>
<reference evidence="18 19" key="1">
    <citation type="submission" date="2018-09" db="EMBL/GenBank/DDBJ databases">
        <title>Genomic investigation of the strawberry pathogen Phytophthora fragariae indicates pathogenicity is determined by transcriptional variation in three key races.</title>
        <authorList>
            <person name="Adams T.M."/>
            <person name="Armitage A.D."/>
            <person name="Sobczyk M.K."/>
            <person name="Bates H.J."/>
            <person name="Dunwell J.M."/>
            <person name="Nellist C.F."/>
            <person name="Harrison R.J."/>
        </authorList>
    </citation>
    <scope>NUCLEOTIDE SEQUENCE [LARGE SCALE GENOMIC DNA]</scope>
    <source>
        <strain evidence="10 14">A4</strain>
        <strain evidence="9 15">BC-1</strain>
        <strain evidence="8 19">BC-23</strain>
        <strain evidence="7 13">NOV-27</strain>
        <strain evidence="6 16">NOV-5</strain>
        <strain evidence="4 17">NOV-71</strain>
        <strain evidence="11 20">NOV-77</strain>
        <strain evidence="2 12">NOV-9</strain>
        <strain evidence="5 21">ONT-3</strain>
        <strain evidence="3 18">SCRP245</strain>
    </source>
</reference>
<evidence type="ECO:0000313" key="5">
    <source>
        <dbReference type="EMBL" id="KAE9086831.1"/>
    </source>
</evidence>
<feature type="coiled-coil region" evidence="1">
    <location>
        <begin position="18"/>
        <end position="84"/>
    </location>
</feature>
<dbReference type="Proteomes" id="UP000486351">
    <property type="component" value="Unassembled WGS sequence"/>
</dbReference>
<evidence type="ECO:0000313" key="3">
    <source>
        <dbReference type="EMBL" id="KAE8988133.1"/>
    </source>
</evidence>
<evidence type="ECO:0000313" key="15">
    <source>
        <dbReference type="Proteomes" id="UP000440367"/>
    </source>
</evidence>
<dbReference type="EMBL" id="QXGE01001554">
    <property type="protein sequence ID" value="KAE9291106.1"/>
    <property type="molecule type" value="Genomic_DNA"/>
</dbReference>
<dbReference type="EMBL" id="QXFX01001653">
    <property type="protein sequence ID" value="KAE9086831.1"/>
    <property type="molecule type" value="Genomic_DNA"/>
</dbReference>
<evidence type="ECO:0000313" key="4">
    <source>
        <dbReference type="EMBL" id="KAE9085922.1"/>
    </source>
</evidence>
<gene>
    <name evidence="10" type="ORF">PF001_g19307</name>
    <name evidence="9" type="ORF">PF002_g21734</name>
    <name evidence="8" type="ORF">PF004_g19407</name>
    <name evidence="7" type="ORF">PF005_g20522</name>
    <name evidence="6" type="ORF">PF006_g18808</name>
    <name evidence="4" type="ORF">PF007_g20962</name>
    <name evidence="11" type="ORF">PF008_g20401</name>
    <name evidence="2" type="ORF">PF009_g21952</name>
    <name evidence="5" type="ORF">PF010_g19952</name>
    <name evidence="3" type="ORF">PF011_g19290</name>
</gene>
<evidence type="ECO:0000313" key="2">
    <source>
        <dbReference type="EMBL" id="KAE8927887.1"/>
    </source>
</evidence>
<sequence length="90" mass="10519">MAQVTAQIRQATCMEAERAQWQRSNSEQQRKLEEIQVEQSKHQHKLLAENAQLQKQLQATQHAAKMLAHQQQKLKTEAKTLRDQLQLKYG</sequence>
<comment type="caution">
    <text evidence="3">The sequence shown here is derived from an EMBL/GenBank/DDBJ whole genome shotgun (WGS) entry which is preliminary data.</text>
</comment>
<evidence type="ECO:0000313" key="21">
    <source>
        <dbReference type="Proteomes" id="UP000488956"/>
    </source>
</evidence>
<evidence type="ECO:0000313" key="6">
    <source>
        <dbReference type="EMBL" id="KAE9117469.1"/>
    </source>
</evidence>
<dbReference type="Proteomes" id="UP000460718">
    <property type="component" value="Unassembled WGS sequence"/>
</dbReference>
<dbReference type="EMBL" id="QXFZ01001725">
    <property type="protein sequence ID" value="KAE9085922.1"/>
    <property type="molecule type" value="Genomic_DNA"/>
</dbReference>
<evidence type="ECO:0000313" key="13">
    <source>
        <dbReference type="Proteomes" id="UP000433483"/>
    </source>
</evidence>
<evidence type="ECO:0000313" key="11">
    <source>
        <dbReference type="EMBL" id="KAE9310660.1"/>
    </source>
</evidence>
<protein>
    <submittedName>
        <fullName evidence="3">Uncharacterized protein</fullName>
    </submittedName>
</protein>
<keyword evidence="1" id="KW-0175">Coiled coil</keyword>
<evidence type="ECO:0000313" key="7">
    <source>
        <dbReference type="EMBL" id="KAE9187257.1"/>
    </source>
</evidence>
<evidence type="ECO:0000313" key="10">
    <source>
        <dbReference type="EMBL" id="KAE9291106.1"/>
    </source>
</evidence>
<dbReference type="EMBL" id="QXGD01001698">
    <property type="protein sequence ID" value="KAE9200755.1"/>
    <property type="molecule type" value="Genomic_DNA"/>
</dbReference>
<evidence type="ECO:0000313" key="18">
    <source>
        <dbReference type="Proteomes" id="UP000460718"/>
    </source>
</evidence>
<evidence type="ECO:0000313" key="12">
    <source>
        <dbReference type="Proteomes" id="UP000429523"/>
    </source>
</evidence>
<dbReference type="Proteomes" id="UP000440732">
    <property type="component" value="Unassembled WGS sequence"/>
</dbReference>
<evidence type="ECO:0000256" key="1">
    <source>
        <dbReference type="SAM" id="Coils"/>
    </source>
</evidence>
<name>A0A6A3J9E2_9STRA</name>
<dbReference type="EMBL" id="QXGB01001669">
    <property type="protein sequence ID" value="KAE9187257.1"/>
    <property type="molecule type" value="Genomic_DNA"/>
</dbReference>
<dbReference type="Proteomes" id="UP000441208">
    <property type="component" value="Unassembled WGS sequence"/>
</dbReference>
<dbReference type="EMBL" id="QXGA01001497">
    <property type="protein sequence ID" value="KAE9117469.1"/>
    <property type="molecule type" value="Genomic_DNA"/>
</dbReference>
<evidence type="ECO:0000313" key="19">
    <source>
        <dbReference type="Proteomes" id="UP000476176"/>
    </source>
</evidence>
<keyword evidence="13" id="KW-1185">Reference proteome</keyword>
<evidence type="ECO:0000313" key="17">
    <source>
        <dbReference type="Proteomes" id="UP000441208"/>
    </source>
</evidence>
<dbReference type="Proteomes" id="UP000433483">
    <property type="component" value="Unassembled WGS sequence"/>
</dbReference>
<dbReference type="Proteomes" id="UP000476176">
    <property type="component" value="Unassembled WGS sequence"/>
</dbReference>
<dbReference type="Proteomes" id="UP000429523">
    <property type="component" value="Unassembled WGS sequence"/>
</dbReference>
<accession>A0A6A3J9E2</accession>
<organism evidence="3 18">
    <name type="scientific">Phytophthora fragariae</name>
    <dbReference type="NCBI Taxonomy" id="53985"/>
    <lineage>
        <taxon>Eukaryota</taxon>
        <taxon>Sar</taxon>
        <taxon>Stramenopiles</taxon>
        <taxon>Oomycota</taxon>
        <taxon>Peronosporomycetes</taxon>
        <taxon>Peronosporales</taxon>
        <taxon>Peronosporaceae</taxon>
        <taxon>Phytophthora</taxon>
    </lineage>
</organism>
<dbReference type="Proteomes" id="UP000437068">
    <property type="component" value="Unassembled WGS sequence"/>
</dbReference>
<dbReference type="EMBL" id="QXGC01001636">
    <property type="protein sequence ID" value="KAE9198952.1"/>
    <property type="molecule type" value="Genomic_DNA"/>
</dbReference>
<dbReference type="EMBL" id="QXGF01001773">
    <property type="protein sequence ID" value="KAE8927887.1"/>
    <property type="molecule type" value="Genomic_DNA"/>
</dbReference>
<proteinExistence type="predicted"/>